<evidence type="ECO:0000256" key="7">
    <source>
        <dbReference type="ARBA" id="ARBA00023027"/>
    </source>
</evidence>
<dbReference type="RefSeq" id="WP_131145793.1">
    <property type="nucleotide sequence ID" value="NZ_BMWV01000003.1"/>
</dbReference>
<dbReference type="PANTHER" id="PTHR23026:SF125">
    <property type="entry name" value="OXYGEN-INSENSITIVE NAD(P)H NITROREDUCTASE"/>
    <property type="match status" value="1"/>
</dbReference>
<evidence type="ECO:0000313" key="9">
    <source>
        <dbReference type="EMBL" id="GGY33700.1"/>
    </source>
</evidence>
<keyword evidence="5" id="KW-0521">NADP</keyword>
<name>A0A411WYA1_9BURK</name>
<dbReference type="AlphaFoldDB" id="A0A411WYA1"/>
<reference evidence="9" key="1">
    <citation type="journal article" date="2014" name="Int. J. Syst. Evol. Microbiol.">
        <title>Complete genome sequence of Corynebacterium casei LMG S-19264T (=DSM 44701T), isolated from a smear-ripened cheese.</title>
        <authorList>
            <consortium name="US DOE Joint Genome Institute (JGI-PGF)"/>
            <person name="Walter F."/>
            <person name="Albersmeier A."/>
            <person name="Kalinowski J."/>
            <person name="Ruckert C."/>
        </authorList>
    </citation>
    <scope>NUCLEOTIDE SEQUENCE</scope>
    <source>
        <strain evidence="9">KCTC 12343</strain>
    </source>
</reference>
<evidence type="ECO:0000256" key="5">
    <source>
        <dbReference type="ARBA" id="ARBA00022857"/>
    </source>
</evidence>
<proteinExistence type="inferred from homology"/>
<sequence>MDIVAKARQRYTVKSYDRERKVPAEIIDQLREVLRLAPSSVNSQPWHFVVAATPEGKERIARAAEAGFQYNAAKIRDASHVIVLATKVAPDEAQLAAVLEQEARDGRFVNDAAKSAQHAGRMSYTNLHRFTQKDVPFWYEKQTYLALGTLLQAAALLDVGATPMEGFNAEVLDKELGLRDKGFTGTVIVSLGYSSGEDFNAKLPKSRLPAEQVFTDI</sequence>
<evidence type="ECO:0000313" key="11">
    <source>
        <dbReference type="Proteomes" id="UP000292307"/>
    </source>
</evidence>
<evidence type="ECO:0000259" key="8">
    <source>
        <dbReference type="Pfam" id="PF00881"/>
    </source>
</evidence>
<feature type="domain" description="Nitroreductase" evidence="8">
    <location>
        <begin position="7"/>
        <end position="193"/>
    </location>
</feature>
<dbReference type="NCBIfam" id="NF008275">
    <property type="entry name" value="PRK11053.1"/>
    <property type="match status" value="1"/>
</dbReference>
<dbReference type="EC" id="1.5.1.34" evidence="10"/>
<evidence type="ECO:0000256" key="1">
    <source>
        <dbReference type="ARBA" id="ARBA00001917"/>
    </source>
</evidence>
<keyword evidence="7" id="KW-0520">NAD</keyword>
<dbReference type="InterPro" id="IPR000415">
    <property type="entry name" value="Nitroreductase-like"/>
</dbReference>
<evidence type="ECO:0000256" key="6">
    <source>
        <dbReference type="ARBA" id="ARBA00023002"/>
    </source>
</evidence>
<comment type="cofactor">
    <cofactor evidence="1">
        <name>FMN</name>
        <dbReference type="ChEBI" id="CHEBI:58210"/>
    </cofactor>
</comment>
<organism evidence="9 12">
    <name type="scientific">Pseudoduganella albidiflava</name>
    <dbReference type="NCBI Taxonomy" id="321983"/>
    <lineage>
        <taxon>Bacteria</taxon>
        <taxon>Pseudomonadati</taxon>
        <taxon>Pseudomonadota</taxon>
        <taxon>Betaproteobacteria</taxon>
        <taxon>Burkholderiales</taxon>
        <taxon>Oxalobacteraceae</taxon>
        <taxon>Telluria group</taxon>
        <taxon>Pseudoduganella</taxon>
    </lineage>
</organism>
<dbReference type="CDD" id="cd02149">
    <property type="entry name" value="NfsB-like"/>
    <property type="match status" value="1"/>
</dbReference>
<evidence type="ECO:0000313" key="10">
    <source>
        <dbReference type="EMBL" id="QBI01673.1"/>
    </source>
</evidence>
<dbReference type="GO" id="GO:0004155">
    <property type="term" value="F:6,7-dihydropteridine reductase activity"/>
    <property type="evidence" value="ECO:0007669"/>
    <property type="project" value="UniProtKB-EC"/>
</dbReference>
<dbReference type="InterPro" id="IPR029479">
    <property type="entry name" value="Nitroreductase"/>
</dbReference>
<gene>
    <name evidence="10" type="primary">nfsB</name>
    <name evidence="10" type="ORF">EYF70_13070</name>
    <name evidence="9" type="ORF">GCM10007387_14520</name>
</gene>
<dbReference type="InterPro" id="IPR033878">
    <property type="entry name" value="NfsB-like"/>
</dbReference>
<evidence type="ECO:0000313" key="12">
    <source>
        <dbReference type="Proteomes" id="UP000628442"/>
    </source>
</evidence>
<dbReference type="GO" id="GO:0046256">
    <property type="term" value="P:2,4,6-trinitrotoluene catabolic process"/>
    <property type="evidence" value="ECO:0007669"/>
    <property type="project" value="TreeGrafter"/>
</dbReference>
<dbReference type="Gene3D" id="3.40.109.10">
    <property type="entry name" value="NADH Oxidase"/>
    <property type="match status" value="1"/>
</dbReference>
<comment type="similarity">
    <text evidence="2">Belongs to the nitroreductase family.</text>
</comment>
<dbReference type="EMBL" id="CP036401">
    <property type="protein sequence ID" value="QBI01673.1"/>
    <property type="molecule type" value="Genomic_DNA"/>
</dbReference>
<dbReference type="GO" id="GO:0046857">
    <property type="term" value="F:oxidoreductase activity, acting on other nitrogenous compounds as donors, with NAD or NADP as acceptor"/>
    <property type="evidence" value="ECO:0007669"/>
    <property type="project" value="TreeGrafter"/>
</dbReference>
<dbReference type="PANTHER" id="PTHR23026">
    <property type="entry name" value="NADPH NITROREDUCTASE"/>
    <property type="match status" value="1"/>
</dbReference>
<accession>A0A411WYA1</accession>
<dbReference type="SUPFAM" id="SSF55469">
    <property type="entry name" value="FMN-dependent nitroreductase-like"/>
    <property type="match status" value="1"/>
</dbReference>
<evidence type="ECO:0000256" key="2">
    <source>
        <dbReference type="ARBA" id="ARBA00007118"/>
    </source>
</evidence>
<evidence type="ECO:0000256" key="3">
    <source>
        <dbReference type="ARBA" id="ARBA00022630"/>
    </source>
</evidence>
<dbReference type="Proteomes" id="UP000292307">
    <property type="component" value="Chromosome"/>
</dbReference>
<dbReference type="GO" id="GO:0005829">
    <property type="term" value="C:cytosol"/>
    <property type="evidence" value="ECO:0007669"/>
    <property type="project" value="TreeGrafter"/>
</dbReference>
<reference evidence="10 11" key="2">
    <citation type="submission" date="2019-02" db="EMBL/GenBank/DDBJ databases">
        <title>Draft Genome Sequences of Six Type Strains of the Genus Massilia.</title>
        <authorList>
            <person name="Miess H."/>
            <person name="Frediansyhah A."/>
            <person name="Gross H."/>
        </authorList>
    </citation>
    <scope>NUCLEOTIDE SEQUENCE [LARGE SCALE GENOMIC DNA]</scope>
    <source>
        <strain evidence="10 11">DSM 17472</strain>
    </source>
</reference>
<keyword evidence="4" id="KW-0288">FMN</keyword>
<keyword evidence="11" id="KW-1185">Reference proteome</keyword>
<dbReference type="Pfam" id="PF00881">
    <property type="entry name" value="Nitroreductase"/>
    <property type="match status" value="1"/>
</dbReference>
<dbReference type="OrthoDB" id="9809288at2"/>
<protein>
    <submittedName>
        <fullName evidence="10">Oxygen-insensitive NAD(P)H nitroreductase</fullName>
        <ecNumber evidence="10">1.5.1.34</ecNumber>
    </submittedName>
    <submittedName>
        <fullName evidence="9">Oxygen-insensitive NAD(P)H-dependent nitroreductase NfsB</fullName>
    </submittedName>
</protein>
<dbReference type="EMBL" id="BMWV01000003">
    <property type="protein sequence ID" value="GGY33700.1"/>
    <property type="molecule type" value="Genomic_DNA"/>
</dbReference>
<reference evidence="9" key="3">
    <citation type="submission" date="2022-12" db="EMBL/GenBank/DDBJ databases">
        <authorList>
            <person name="Sun Q."/>
            <person name="Kim S."/>
        </authorList>
    </citation>
    <scope>NUCLEOTIDE SEQUENCE</scope>
    <source>
        <strain evidence="9">KCTC 12343</strain>
    </source>
</reference>
<keyword evidence="3" id="KW-0285">Flavoprotein</keyword>
<evidence type="ECO:0000256" key="4">
    <source>
        <dbReference type="ARBA" id="ARBA00022643"/>
    </source>
</evidence>
<dbReference type="Proteomes" id="UP000628442">
    <property type="component" value="Unassembled WGS sequence"/>
</dbReference>
<dbReference type="InterPro" id="IPR050627">
    <property type="entry name" value="Nitroreductase/BluB"/>
</dbReference>
<keyword evidence="6 10" id="KW-0560">Oxidoreductase</keyword>